<evidence type="ECO:0000313" key="1">
    <source>
        <dbReference type="EMBL" id="MBU3865785.1"/>
    </source>
</evidence>
<dbReference type="RefSeq" id="WP_216342849.1">
    <property type="nucleotide sequence ID" value="NZ_JAHLEM010000175.1"/>
</dbReference>
<dbReference type="Proteomes" id="UP000720508">
    <property type="component" value="Unassembled WGS sequence"/>
</dbReference>
<sequence length="142" mass="15926">MTAIRTFKFRKRFPNGGLAADLSAESVANGRPNEQRIQVHRKIYLSPPPGIHWKDLAWLCVGASLHSENLSALYPEGIEVAVHRLTFPLSDYRSEVAALTIDGWLQEEFNLPDVGARVDYSPETGSNVFHWGDTQDPFADNF</sequence>
<accession>A0ABS6CG97</accession>
<dbReference type="EMBL" id="JAHLEM010000175">
    <property type="protein sequence ID" value="MBU3865785.1"/>
    <property type="molecule type" value="Genomic_DNA"/>
</dbReference>
<organism evidence="1 2">
    <name type="scientific">Streptomyces niphimycinicus</name>
    <dbReference type="NCBI Taxonomy" id="2842201"/>
    <lineage>
        <taxon>Bacteria</taxon>
        <taxon>Bacillati</taxon>
        <taxon>Actinomycetota</taxon>
        <taxon>Actinomycetes</taxon>
        <taxon>Kitasatosporales</taxon>
        <taxon>Streptomycetaceae</taxon>
        <taxon>Streptomyces</taxon>
    </lineage>
</organism>
<protein>
    <submittedName>
        <fullName evidence="1">Uncharacterized protein</fullName>
    </submittedName>
</protein>
<name>A0ABS6CG97_9ACTN</name>
<keyword evidence="2" id="KW-1185">Reference proteome</keyword>
<comment type="caution">
    <text evidence="1">The sequence shown here is derived from an EMBL/GenBank/DDBJ whole genome shotgun (WGS) entry which is preliminary data.</text>
</comment>
<gene>
    <name evidence="1" type="ORF">KN815_17425</name>
</gene>
<proteinExistence type="predicted"/>
<evidence type="ECO:0000313" key="2">
    <source>
        <dbReference type="Proteomes" id="UP000720508"/>
    </source>
</evidence>
<reference evidence="1 2" key="1">
    <citation type="submission" date="2021-06" db="EMBL/GenBank/DDBJ databases">
        <authorList>
            <person name="Pan X."/>
        </authorList>
    </citation>
    <scope>NUCLEOTIDE SEQUENCE [LARGE SCALE GENOMIC DNA]</scope>
    <source>
        <strain evidence="1 2">4503</strain>
    </source>
</reference>